<accession>A0A9X2JL92</accession>
<dbReference type="RefSeq" id="WP_253360150.1">
    <property type="nucleotide sequence ID" value="NZ_JAIULA010000008.1"/>
</dbReference>
<protein>
    <submittedName>
        <fullName evidence="1">Uncharacterized protein</fullName>
    </submittedName>
</protein>
<dbReference type="Gene3D" id="3.30.110.70">
    <property type="entry name" value="Hypothetical protein apc22750. Chain B"/>
    <property type="match status" value="1"/>
</dbReference>
<evidence type="ECO:0000313" key="2">
    <source>
        <dbReference type="Proteomes" id="UP001139006"/>
    </source>
</evidence>
<name>A0A9X2JL92_9LACO</name>
<dbReference type="EMBL" id="JAIULA010000008">
    <property type="protein sequence ID" value="MCP0886782.1"/>
    <property type="molecule type" value="Genomic_DNA"/>
</dbReference>
<dbReference type="InterPro" id="IPR035439">
    <property type="entry name" value="UPF0145_dom_sf"/>
</dbReference>
<dbReference type="SUPFAM" id="SSF117782">
    <property type="entry name" value="YbjQ-like"/>
    <property type="match status" value="1"/>
</dbReference>
<dbReference type="Proteomes" id="UP001139006">
    <property type="component" value="Unassembled WGS sequence"/>
</dbReference>
<comment type="caution">
    <text evidence="1">The sequence shown here is derived from an EMBL/GenBank/DDBJ whole genome shotgun (WGS) entry which is preliminary data.</text>
</comment>
<proteinExistence type="predicted"/>
<organism evidence="1 2">
    <name type="scientific">Ligilactobacillus ubinensis</name>
    <dbReference type="NCBI Taxonomy" id="2876789"/>
    <lineage>
        <taxon>Bacteria</taxon>
        <taxon>Bacillati</taxon>
        <taxon>Bacillota</taxon>
        <taxon>Bacilli</taxon>
        <taxon>Lactobacillales</taxon>
        <taxon>Lactobacillaceae</taxon>
        <taxon>Ligilactobacillus</taxon>
    </lineage>
</organism>
<keyword evidence="2" id="KW-1185">Reference proteome</keyword>
<sequence>MFLTTGGINRTYAIKGIVNATTKKTLLADEIDKVDQYDDLYEIIKEQLTKKAVALQGDAIIEVRFVPEIVRVAVGPKYMLLHGYGTVINFIRKH</sequence>
<evidence type="ECO:0000313" key="1">
    <source>
        <dbReference type="EMBL" id="MCP0886782.1"/>
    </source>
</evidence>
<dbReference type="AlphaFoldDB" id="A0A9X2JL92"/>
<gene>
    <name evidence="1" type="ORF">LB941_05445</name>
</gene>
<reference evidence="1 2" key="1">
    <citation type="journal article" date="2023" name="Int. J. Syst. Evol. Microbiol.">
        <title>Ligilactobacillus ubinensis sp. nov., a novel species isolated from the wild ferment of a durian fruit (Durio zibethinus).</title>
        <authorList>
            <person name="Heng Y.C."/>
            <person name="Menon N."/>
            <person name="Chen B."/>
            <person name="Loo B.Z.L."/>
            <person name="Wong G.W.J."/>
            <person name="Lim A.C.H."/>
            <person name="Silvaraju S."/>
            <person name="Kittelmann S."/>
        </authorList>
    </citation>
    <scope>NUCLEOTIDE SEQUENCE [LARGE SCALE GENOMIC DNA]</scope>
    <source>
        <strain evidence="1 2">WILCCON 0076</strain>
    </source>
</reference>